<comment type="caution">
    <text evidence="1">The sequence shown here is derived from an EMBL/GenBank/DDBJ whole genome shotgun (WGS) entry which is preliminary data.</text>
</comment>
<keyword evidence="2" id="KW-1185">Reference proteome</keyword>
<sequence length="299" mass="34562">MYKLGNPVTFTTATGQRTGLLLNVDAFPLIDFVSLNDGFITTAFELATGLEVMNSQCFTIDDFVSDMVIAMKNKGFNDSTFFKKLQSDTDLRKWGVRGLEVVNESPSYNNWLLSEKQRIDNLPLLYTTDEIAQLDTIIFKADKYGLTDFARMLECDKVKKLEKGMIKSDLAFLEIHLENLRLEKIYDDLKADGKPLPKGVTQIKHSYDLSWQGMMDYLHSGRKRLLTKYIPDAVLQKFFKVYVMCASTNMDYGYYRFRFDDGSLLRIAIDNKKERNIDARVSKFDNYLNRIIEEIDNLK</sequence>
<evidence type="ECO:0000313" key="2">
    <source>
        <dbReference type="Proteomes" id="UP000245379"/>
    </source>
</evidence>
<dbReference type="RefSeq" id="WP_109927462.1">
    <property type="nucleotide sequence ID" value="NZ_QGNZ01000006.1"/>
</dbReference>
<name>A0A317EGI9_9SPHI</name>
<accession>A0A317EGI9</accession>
<dbReference type="EMBL" id="QGNZ01000006">
    <property type="protein sequence ID" value="PWS25941.1"/>
    <property type="molecule type" value="Genomic_DNA"/>
</dbReference>
<reference evidence="1 2" key="1">
    <citation type="submission" date="2018-05" db="EMBL/GenBank/DDBJ databases">
        <title>Pedobacter paludis sp. nov., isolated from wetland soil.</title>
        <authorList>
            <person name="Zhang Y."/>
            <person name="Wang G."/>
        </authorList>
    </citation>
    <scope>NUCLEOTIDE SEQUENCE [LARGE SCALE GENOMIC DNA]</scope>
    <source>
        <strain evidence="1 2">KCTC22721</strain>
    </source>
</reference>
<evidence type="ECO:0000313" key="1">
    <source>
        <dbReference type="EMBL" id="PWS25941.1"/>
    </source>
</evidence>
<protein>
    <submittedName>
        <fullName evidence="1">Uncharacterized protein</fullName>
    </submittedName>
</protein>
<proteinExistence type="predicted"/>
<organism evidence="1 2">
    <name type="scientific">Pedobacter yonginense</name>
    <dbReference type="NCBI Taxonomy" id="651869"/>
    <lineage>
        <taxon>Bacteria</taxon>
        <taxon>Pseudomonadati</taxon>
        <taxon>Bacteroidota</taxon>
        <taxon>Sphingobacteriia</taxon>
        <taxon>Sphingobacteriales</taxon>
        <taxon>Sphingobacteriaceae</taxon>
        <taxon>Pedobacter</taxon>
    </lineage>
</organism>
<dbReference type="AlphaFoldDB" id="A0A317EGI9"/>
<gene>
    <name evidence="1" type="ORF">DHW03_19095</name>
</gene>
<dbReference type="Proteomes" id="UP000245379">
    <property type="component" value="Unassembled WGS sequence"/>
</dbReference>